<evidence type="ECO:0000313" key="2">
    <source>
        <dbReference type="EMBL" id="OEJ83018.1"/>
    </source>
</evidence>
<feature type="region of interest" description="Disordered" evidence="1">
    <location>
        <begin position="46"/>
        <end position="65"/>
    </location>
</feature>
<protein>
    <submittedName>
        <fullName evidence="2">Uncharacterized protein</fullName>
    </submittedName>
</protein>
<dbReference type="OrthoDB" id="4070021at2759"/>
<keyword evidence="3" id="KW-1185">Reference proteome</keyword>
<evidence type="ECO:0000313" key="3">
    <source>
        <dbReference type="Proteomes" id="UP000095728"/>
    </source>
</evidence>
<dbReference type="Proteomes" id="UP000095728">
    <property type="component" value="Unassembled WGS sequence"/>
</dbReference>
<gene>
    <name evidence="2" type="ORF">AWRI3579_g3269</name>
</gene>
<organism evidence="2 3">
    <name type="scientific">Hanseniaspora osmophila</name>
    <dbReference type="NCBI Taxonomy" id="56408"/>
    <lineage>
        <taxon>Eukaryota</taxon>
        <taxon>Fungi</taxon>
        <taxon>Dikarya</taxon>
        <taxon>Ascomycota</taxon>
        <taxon>Saccharomycotina</taxon>
        <taxon>Saccharomycetes</taxon>
        <taxon>Saccharomycodales</taxon>
        <taxon>Saccharomycodaceae</taxon>
        <taxon>Hanseniaspora</taxon>
    </lineage>
</organism>
<sequence>MKRPHSPEYAQSQYMSARNYKRQKLLQDFENLAISPYQLKKKIFKKGSSSGTSSASEFNSSEESLKNSGIAISKNLLSELQNFIELKVKNGSSLKDFKVIESIRTKIIESNMQVVPYVCMSKFLYEQWKKWFLLKNPFHAVFNDFNINVDAVNIEDENDDDVEMIDV</sequence>
<feature type="compositionally biased region" description="Low complexity" evidence="1">
    <location>
        <begin position="48"/>
        <end position="62"/>
    </location>
</feature>
<reference evidence="3" key="1">
    <citation type="journal article" date="2016" name="Genome Announc.">
        <title>Genome sequences of three species of Hanseniaspora isolated from spontaneous wine fermentations.</title>
        <authorList>
            <person name="Sternes P.R."/>
            <person name="Lee D."/>
            <person name="Kutyna D.R."/>
            <person name="Borneman A.R."/>
        </authorList>
    </citation>
    <scope>NUCLEOTIDE SEQUENCE [LARGE SCALE GENOMIC DNA]</scope>
    <source>
        <strain evidence="3">AWRI3579</strain>
    </source>
</reference>
<dbReference type="FunCoup" id="A0A1E5R804">
    <property type="interactions" value="26"/>
</dbReference>
<proteinExistence type="predicted"/>
<comment type="caution">
    <text evidence="2">The sequence shown here is derived from an EMBL/GenBank/DDBJ whole genome shotgun (WGS) entry which is preliminary data.</text>
</comment>
<accession>A0A1E5R804</accession>
<dbReference type="EMBL" id="LPNM01000009">
    <property type="protein sequence ID" value="OEJ83018.1"/>
    <property type="molecule type" value="Genomic_DNA"/>
</dbReference>
<evidence type="ECO:0000256" key="1">
    <source>
        <dbReference type="SAM" id="MobiDB-lite"/>
    </source>
</evidence>
<name>A0A1E5R804_9ASCO</name>
<dbReference type="InParanoid" id="A0A1E5R804"/>
<dbReference type="AlphaFoldDB" id="A0A1E5R804"/>